<proteinExistence type="predicted"/>
<accession>A0A0A8ZBC5</accession>
<dbReference type="AlphaFoldDB" id="A0A0A8ZBC5"/>
<evidence type="ECO:0000313" key="1">
    <source>
        <dbReference type="EMBL" id="JAD34040.1"/>
    </source>
</evidence>
<organism evidence="1">
    <name type="scientific">Arundo donax</name>
    <name type="common">Giant reed</name>
    <name type="synonym">Donax arundinaceus</name>
    <dbReference type="NCBI Taxonomy" id="35708"/>
    <lineage>
        <taxon>Eukaryota</taxon>
        <taxon>Viridiplantae</taxon>
        <taxon>Streptophyta</taxon>
        <taxon>Embryophyta</taxon>
        <taxon>Tracheophyta</taxon>
        <taxon>Spermatophyta</taxon>
        <taxon>Magnoliopsida</taxon>
        <taxon>Liliopsida</taxon>
        <taxon>Poales</taxon>
        <taxon>Poaceae</taxon>
        <taxon>PACMAD clade</taxon>
        <taxon>Arundinoideae</taxon>
        <taxon>Arundineae</taxon>
        <taxon>Arundo</taxon>
    </lineage>
</organism>
<dbReference type="EMBL" id="GBRH01263855">
    <property type="protein sequence ID" value="JAD34040.1"/>
    <property type="molecule type" value="Transcribed_RNA"/>
</dbReference>
<sequence>MSNEELISVGERIWLSLKSKIKACQHRL</sequence>
<protein>
    <submittedName>
        <fullName evidence="1">Uncharacterized protein</fullName>
    </submittedName>
</protein>
<reference evidence="1" key="2">
    <citation type="journal article" date="2015" name="Data Brief">
        <title>Shoot transcriptome of the giant reed, Arundo donax.</title>
        <authorList>
            <person name="Barrero R.A."/>
            <person name="Guerrero F.D."/>
            <person name="Moolhuijzen P."/>
            <person name="Goolsby J.A."/>
            <person name="Tidwell J."/>
            <person name="Bellgard S.E."/>
            <person name="Bellgard M.I."/>
        </authorList>
    </citation>
    <scope>NUCLEOTIDE SEQUENCE</scope>
    <source>
        <tissue evidence="1">Shoot tissue taken approximately 20 cm above the soil surface</tissue>
    </source>
</reference>
<reference evidence="1" key="1">
    <citation type="submission" date="2014-09" db="EMBL/GenBank/DDBJ databases">
        <authorList>
            <person name="Magalhaes I.L.F."/>
            <person name="Oliveira U."/>
            <person name="Santos F.R."/>
            <person name="Vidigal T.H.D.A."/>
            <person name="Brescovit A.D."/>
            <person name="Santos A.J."/>
        </authorList>
    </citation>
    <scope>NUCLEOTIDE SEQUENCE</scope>
    <source>
        <tissue evidence="1">Shoot tissue taken approximately 20 cm above the soil surface</tissue>
    </source>
</reference>
<name>A0A0A8ZBC5_ARUDO</name>